<feature type="region of interest" description="Disordered" evidence="8">
    <location>
        <begin position="570"/>
        <end position="606"/>
    </location>
</feature>
<dbReference type="GO" id="GO:0016020">
    <property type="term" value="C:membrane"/>
    <property type="evidence" value="ECO:0007669"/>
    <property type="project" value="UniProtKB-SubCell"/>
</dbReference>
<dbReference type="Proteomes" id="UP000585681">
    <property type="component" value="Unassembled WGS sequence"/>
</dbReference>
<name>A0A840C8L4_9RHOB</name>
<feature type="compositionally biased region" description="Gly residues" evidence="8">
    <location>
        <begin position="594"/>
        <end position="604"/>
    </location>
</feature>
<proteinExistence type="predicted"/>
<keyword evidence="6" id="KW-0843">Virulence</keyword>
<comment type="caution">
    <text evidence="9">The sequence shown here is derived from an EMBL/GenBank/DDBJ whole genome shotgun (WGS) entry which is preliminary data.</text>
</comment>
<gene>
    <name evidence="9" type="ORF">GGR17_001566</name>
</gene>
<keyword evidence="4" id="KW-0800">Toxin</keyword>
<comment type="subcellular location">
    <subcellularLocation>
        <location evidence="1">Membrane</location>
    </subcellularLocation>
    <subcellularLocation>
        <location evidence="2">Secreted</location>
    </subcellularLocation>
</comment>
<dbReference type="AlphaFoldDB" id="A0A840C8L4"/>
<evidence type="ECO:0000256" key="3">
    <source>
        <dbReference type="ARBA" id="ARBA00022525"/>
    </source>
</evidence>
<organism evidence="9 10">
    <name type="scientific">Actibacterium naphthalenivorans</name>
    <dbReference type="NCBI Taxonomy" id="1614693"/>
    <lineage>
        <taxon>Bacteria</taxon>
        <taxon>Pseudomonadati</taxon>
        <taxon>Pseudomonadota</taxon>
        <taxon>Alphaproteobacteria</taxon>
        <taxon>Rhodobacterales</taxon>
        <taxon>Roseobacteraceae</taxon>
        <taxon>Actibacterium</taxon>
    </lineage>
</organism>
<dbReference type="InterPro" id="IPR003995">
    <property type="entry name" value="RTX_toxin_determinant-A"/>
</dbReference>
<dbReference type="SUPFAM" id="SSF51120">
    <property type="entry name" value="beta-Roll"/>
    <property type="match status" value="3"/>
</dbReference>
<evidence type="ECO:0000313" key="9">
    <source>
        <dbReference type="EMBL" id="MBB4021775.1"/>
    </source>
</evidence>
<keyword evidence="3" id="KW-0964">Secreted</keyword>
<dbReference type="GO" id="GO:0005509">
    <property type="term" value="F:calcium ion binding"/>
    <property type="evidence" value="ECO:0007669"/>
    <property type="project" value="InterPro"/>
</dbReference>
<feature type="region of interest" description="Disordered" evidence="8">
    <location>
        <begin position="666"/>
        <end position="685"/>
    </location>
</feature>
<dbReference type="InterPro" id="IPR018511">
    <property type="entry name" value="Hemolysin-typ_Ca-bd_CS"/>
</dbReference>
<sequence length="784" mass="79203">MGYFSYRGTVFDGVLASASVVARLDAGNDRTGADLVLTDNGAGTRVKFVLNEAALPLVGGVRDYSPALPNGLTVTLGDGPVTLSRDDVAAVAAMAEADSQTIYATRTGQAVDRVEALALSKGGATFIYLAKTDGAGLSAFRLEADGTLAPVTQVGGKNSLYSTGITSLAHVSVEGQDFVITASATEHGVSSFRVGGKGGLSAAASVGAAEALPVGGPQALEVVSAGGRQYVILASAQSSSLTVLTVDGTGALTPVSQVMDDLTTRFAGASILESFSFGGRVFVLAGGNDDGLSLFTLLDDGRLMHLETVMDTTESSLSNITDIAVRVVGAEVQLFVLSGAEAGMSQFTLSPGALGDVLMGTHGDEALTGGIGNDILFDGAGQDVMAGGAGADTFVLAADGESEKITDFEAGKDRLDLSDWGMIRDISAITLTPRAAGAILRYGDESVVLKSADGSPITGAQLTTGDILNVTRISLATESLDGAPKLRGSTSGDRIVGGARDQELQGYRGDDILTGGGGADTLHGGIGTDIADYSTSPAGVRASLSRPAGNTGHAAGDRYIEIEGLSGSDHADTLIGDENANTLDGRDGRDRLEGGGGGDLLRGGAGHDRLLGQGGNDTLHGDGGRDRIIGAAGSDLAYGGGGRDRLRGGGGGDTLFGEAGQDRIRAGKGRDTIDGGDGDDRLYGGGGRDRLTGGAGDDLLIGGAGADTFIFDDFTRAETDTIKAFDDGADMIRLTDGPGAFTALEISEVTVGSSPFVQVTYAGHTILVGGVSQAELDMADFTFA</sequence>
<dbReference type="PROSITE" id="PS00330">
    <property type="entry name" value="HEMOLYSIN_CALCIUM"/>
    <property type="match status" value="4"/>
</dbReference>
<dbReference type="Gene3D" id="2.150.10.10">
    <property type="entry name" value="Serralysin-like metalloprotease, C-terminal"/>
    <property type="match status" value="4"/>
</dbReference>
<evidence type="ECO:0000313" key="10">
    <source>
        <dbReference type="Proteomes" id="UP000585681"/>
    </source>
</evidence>
<protein>
    <submittedName>
        <fullName evidence="9">Ca2+-binding RTX toxin-like protein</fullName>
    </submittedName>
</protein>
<evidence type="ECO:0000256" key="2">
    <source>
        <dbReference type="ARBA" id="ARBA00004613"/>
    </source>
</evidence>
<evidence type="ECO:0000256" key="4">
    <source>
        <dbReference type="ARBA" id="ARBA00022656"/>
    </source>
</evidence>
<feature type="compositionally biased region" description="Basic and acidic residues" evidence="8">
    <location>
        <begin position="584"/>
        <end position="593"/>
    </location>
</feature>
<keyword evidence="7" id="KW-0472">Membrane</keyword>
<dbReference type="Pfam" id="PF00353">
    <property type="entry name" value="HemolysinCabind"/>
    <property type="match status" value="6"/>
</dbReference>
<evidence type="ECO:0000256" key="1">
    <source>
        <dbReference type="ARBA" id="ARBA00004370"/>
    </source>
</evidence>
<dbReference type="PANTHER" id="PTHR38340:SF1">
    <property type="entry name" value="S-LAYER PROTEIN"/>
    <property type="match status" value="1"/>
</dbReference>
<keyword evidence="5" id="KW-0677">Repeat</keyword>
<evidence type="ECO:0000256" key="6">
    <source>
        <dbReference type="ARBA" id="ARBA00023026"/>
    </source>
</evidence>
<evidence type="ECO:0000256" key="8">
    <source>
        <dbReference type="SAM" id="MobiDB-lite"/>
    </source>
</evidence>
<evidence type="ECO:0000256" key="7">
    <source>
        <dbReference type="ARBA" id="ARBA00023136"/>
    </source>
</evidence>
<dbReference type="GO" id="GO:0005615">
    <property type="term" value="C:extracellular space"/>
    <property type="evidence" value="ECO:0007669"/>
    <property type="project" value="InterPro"/>
</dbReference>
<dbReference type="EMBL" id="JACIEQ010000001">
    <property type="protein sequence ID" value="MBB4021775.1"/>
    <property type="molecule type" value="Genomic_DNA"/>
</dbReference>
<dbReference type="InterPro" id="IPR011049">
    <property type="entry name" value="Serralysin-like_metalloprot_C"/>
</dbReference>
<dbReference type="RefSeq" id="WP_054540153.1">
    <property type="nucleotide sequence ID" value="NZ_JACIEQ010000001.1"/>
</dbReference>
<accession>A0A840C8L4</accession>
<dbReference type="PANTHER" id="PTHR38340">
    <property type="entry name" value="S-LAYER PROTEIN"/>
    <property type="match status" value="1"/>
</dbReference>
<dbReference type="InterPro" id="IPR001343">
    <property type="entry name" value="Hemolysn_Ca-bd"/>
</dbReference>
<keyword evidence="10" id="KW-1185">Reference proteome</keyword>
<dbReference type="GO" id="GO:0090729">
    <property type="term" value="F:toxin activity"/>
    <property type="evidence" value="ECO:0007669"/>
    <property type="project" value="UniProtKB-KW"/>
</dbReference>
<dbReference type="PRINTS" id="PR00313">
    <property type="entry name" value="CABNDNGRPT"/>
</dbReference>
<dbReference type="InterPro" id="IPR050557">
    <property type="entry name" value="RTX_toxin/Mannuronan_C5-epim"/>
</dbReference>
<dbReference type="PRINTS" id="PR01488">
    <property type="entry name" value="RTXTOXINA"/>
</dbReference>
<reference evidence="9" key="1">
    <citation type="submission" date="2020-08" db="EMBL/GenBank/DDBJ databases">
        <title>Genomic Encyclopedia of Type Strains, Phase IV (KMG-IV): sequencing the most valuable type-strain genomes for metagenomic binning, comparative biology and taxonomic classification.</title>
        <authorList>
            <person name="Goeker M."/>
        </authorList>
    </citation>
    <scope>NUCLEOTIDE SEQUENCE [LARGE SCALE GENOMIC DNA]</scope>
    <source>
        <strain evidence="9">DSM 105040</strain>
    </source>
</reference>
<evidence type="ECO:0000256" key="5">
    <source>
        <dbReference type="ARBA" id="ARBA00022737"/>
    </source>
</evidence>